<dbReference type="InParanoid" id="A0A078ARC8"/>
<gene>
    <name evidence="2" type="primary">Contig7699.g8210</name>
    <name evidence="2" type="ORF">STYLEM_12444</name>
</gene>
<dbReference type="AlphaFoldDB" id="A0A078ARC8"/>
<accession>A0A078ARC8</accession>
<keyword evidence="3" id="KW-1185">Reference proteome</keyword>
<name>A0A078ARC8_STYLE</name>
<organism evidence="2 3">
    <name type="scientific">Stylonychia lemnae</name>
    <name type="common">Ciliate</name>
    <dbReference type="NCBI Taxonomy" id="5949"/>
    <lineage>
        <taxon>Eukaryota</taxon>
        <taxon>Sar</taxon>
        <taxon>Alveolata</taxon>
        <taxon>Ciliophora</taxon>
        <taxon>Intramacronucleata</taxon>
        <taxon>Spirotrichea</taxon>
        <taxon>Stichotrichia</taxon>
        <taxon>Sporadotrichida</taxon>
        <taxon>Oxytrichidae</taxon>
        <taxon>Stylonychinae</taxon>
        <taxon>Stylonychia</taxon>
    </lineage>
</organism>
<evidence type="ECO:0000256" key="1">
    <source>
        <dbReference type="SAM" id="MobiDB-lite"/>
    </source>
</evidence>
<dbReference type="Proteomes" id="UP000039865">
    <property type="component" value="Unassembled WGS sequence"/>
</dbReference>
<evidence type="ECO:0000313" key="3">
    <source>
        <dbReference type="Proteomes" id="UP000039865"/>
    </source>
</evidence>
<evidence type="ECO:0008006" key="4">
    <source>
        <dbReference type="Google" id="ProtNLM"/>
    </source>
</evidence>
<dbReference type="OrthoDB" id="431168at2759"/>
<protein>
    <recommendedName>
        <fullName evidence="4">TLDc domain-containing protein</fullName>
    </recommendedName>
</protein>
<reference evidence="2 3" key="1">
    <citation type="submission" date="2014-06" db="EMBL/GenBank/DDBJ databases">
        <authorList>
            <person name="Swart Estienne"/>
        </authorList>
    </citation>
    <scope>NUCLEOTIDE SEQUENCE [LARGE SCALE GENOMIC DNA]</scope>
    <source>
        <strain evidence="2 3">130c</strain>
    </source>
</reference>
<sequence length="279" mass="31605">MGFNDIQNLNDSGTPNPINNRLGQKNMAKSAYLEEQKQELFNVNGINYSSDSNLSMSCYNFGSLSQNETSHQLSRSHSAPLKSGFKKFLEDSQIVINQQDKQNLLDMIKANHSNPSNLKISSSKIFDGKQYGMISTLLSKVIDQYSTQQSIFILKSNYGRIFGLVSRLLIQKQKLHNDTLCDNQSFIFSITHNTQHKLLKQNTFGVKIKSEPYYKMSHSDICIGYNFSERGSCKSYLGTYYQLPKGMEYDLKGGEIYLAGASQFAIESIEVFILDENID</sequence>
<proteinExistence type="predicted"/>
<feature type="region of interest" description="Disordered" evidence="1">
    <location>
        <begin position="1"/>
        <end position="22"/>
    </location>
</feature>
<dbReference type="EMBL" id="CCKQ01011820">
    <property type="protein sequence ID" value="CDW83398.1"/>
    <property type="molecule type" value="Genomic_DNA"/>
</dbReference>
<evidence type="ECO:0000313" key="2">
    <source>
        <dbReference type="EMBL" id="CDW83398.1"/>
    </source>
</evidence>